<dbReference type="PANTHER" id="PTHR32063">
    <property type="match status" value="1"/>
</dbReference>
<accession>A0A0F8WE37</accession>
<keyword evidence="1" id="KW-0812">Transmembrane</keyword>
<gene>
    <name evidence="2" type="ORF">LCGC14_3080900</name>
</gene>
<feature type="transmembrane region" description="Helical" evidence="1">
    <location>
        <begin position="138"/>
        <end position="159"/>
    </location>
</feature>
<dbReference type="InterPro" id="IPR016095">
    <property type="entry name" value="Ribosomal_uL1_3-a/b-sand"/>
</dbReference>
<dbReference type="GO" id="GO:0042910">
    <property type="term" value="F:xenobiotic transmembrane transporter activity"/>
    <property type="evidence" value="ECO:0007669"/>
    <property type="project" value="TreeGrafter"/>
</dbReference>
<name>A0A0F8WE37_9ZZZZ</name>
<dbReference type="InterPro" id="IPR001036">
    <property type="entry name" value="Acrflvin-R"/>
</dbReference>
<feature type="transmembrane region" description="Helical" evidence="1">
    <location>
        <begin position="85"/>
        <end position="102"/>
    </location>
</feature>
<dbReference type="InterPro" id="IPR023674">
    <property type="entry name" value="Ribosomal_uL1-like"/>
</dbReference>
<feature type="non-terminal residue" evidence="2">
    <location>
        <position position="1"/>
    </location>
</feature>
<dbReference type="Gene3D" id="3.40.50.790">
    <property type="match status" value="1"/>
</dbReference>
<dbReference type="GO" id="GO:0005886">
    <property type="term" value="C:plasma membrane"/>
    <property type="evidence" value="ECO:0007669"/>
    <property type="project" value="TreeGrafter"/>
</dbReference>
<keyword evidence="1" id="KW-1133">Transmembrane helix</keyword>
<organism evidence="2">
    <name type="scientific">marine sediment metagenome</name>
    <dbReference type="NCBI Taxonomy" id="412755"/>
    <lineage>
        <taxon>unclassified sequences</taxon>
        <taxon>metagenomes</taxon>
        <taxon>ecological metagenomes</taxon>
    </lineage>
</organism>
<dbReference type="AlphaFoldDB" id="A0A0F8WE37"/>
<evidence type="ECO:0000256" key="1">
    <source>
        <dbReference type="SAM" id="Phobius"/>
    </source>
</evidence>
<dbReference type="Pfam" id="PF00873">
    <property type="entry name" value="ACR_tran"/>
    <property type="match status" value="1"/>
</dbReference>
<dbReference type="PANTHER" id="PTHR32063:SF4">
    <property type="entry name" value="SLR6043 PROTEIN"/>
    <property type="match status" value="1"/>
</dbReference>
<comment type="caution">
    <text evidence="2">The sequence shown here is derived from an EMBL/GenBank/DDBJ whole genome shotgun (WGS) entry which is preliminary data.</text>
</comment>
<reference evidence="2" key="1">
    <citation type="journal article" date="2015" name="Nature">
        <title>Complex archaea that bridge the gap between prokaryotes and eukaryotes.</title>
        <authorList>
            <person name="Spang A."/>
            <person name="Saw J.H."/>
            <person name="Jorgensen S.L."/>
            <person name="Zaremba-Niedzwiedzka K."/>
            <person name="Martijn J."/>
            <person name="Lind A.E."/>
            <person name="van Eijk R."/>
            <person name="Schleper C."/>
            <person name="Guy L."/>
            <person name="Ettema T.J."/>
        </authorList>
    </citation>
    <scope>NUCLEOTIDE SEQUENCE</scope>
</reference>
<feature type="transmembrane region" description="Helical" evidence="1">
    <location>
        <begin position="219"/>
        <end position="241"/>
    </location>
</feature>
<dbReference type="EMBL" id="LAZR01065807">
    <property type="protein sequence ID" value="KKK54813.1"/>
    <property type="molecule type" value="Genomic_DNA"/>
</dbReference>
<feature type="transmembrane region" description="Helical" evidence="1">
    <location>
        <begin position="180"/>
        <end position="199"/>
    </location>
</feature>
<protein>
    <recommendedName>
        <fullName evidence="3">Efflux RND transporter permease subunit</fullName>
    </recommendedName>
</protein>
<keyword evidence="1" id="KW-0472">Membrane</keyword>
<evidence type="ECO:0000313" key="2">
    <source>
        <dbReference type="EMBL" id="KKK54813.1"/>
    </source>
</evidence>
<feature type="transmembrane region" description="Helical" evidence="1">
    <location>
        <begin position="114"/>
        <end position="132"/>
    </location>
</feature>
<dbReference type="SUPFAM" id="SSF56808">
    <property type="entry name" value="Ribosomal protein L1"/>
    <property type="match status" value="1"/>
</dbReference>
<sequence>LKKLVKNFDFFIAQASLMPKVATFFGRFLGPVGKMPSPQLGVLMDPNEKTINEIKEKINSNIQLPENYRIEYGGQFESEEKASKILFFTSLMALLIIFLLLYQEFKNIKIAGIILLNLPLALIGGVFSIWFTSGIISIPAIIGFITLFGIATRNGILLVSRYQALREQGHKLYDTIIQGSIDRLSPILMTALCAALALIPLAVAGDLPGNEIQSPMAKVILGGLLSSTLLNIFVVPVVYYISNVKKEK</sequence>
<evidence type="ECO:0008006" key="3">
    <source>
        <dbReference type="Google" id="ProtNLM"/>
    </source>
</evidence>
<dbReference type="Gene3D" id="1.20.1640.10">
    <property type="entry name" value="Multidrug efflux transporter AcrB transmembrane domain"/>
    <property type="match status" value="1"/>
</dbReference>
<dbReference type="SUPFAM" id="SSF82866">
    <property type="entry name" value="Multidrug efflux transporter AcrB transmembrane domain"/>
    <property type="match status" value="1"/>
</dbReference>
<proteinExistence type="predicted"/>